<protein>
    <submittedName>
        <fullName evidence="3">Acetyltransferase</fullName>
    </submittedName>
</protein>
<dbReference type="AlphaFoldDB" id="A0A0B8SYL0"/>
<evidence type="ECO:0000313" key="3">
    <source>
        <dbReference type="EMBL" id="KGE12302.1"/>
    </source>
</evidence>
<dbReference type="SUPFAM" id="SSF55729">
    <property type="entry name" value="Acyl-CoA N-acyltransferases (Nat)"/>
    <property type="match status" value="1"/>
</dbReference>
<reference evidence="4" key="1">
    <citation type="submission" date="2014-04" db="EMBL/GenBank/DDBJ databases">
        <title>Whole-Genome optical mapping and complete genome sequence of Sphingobacterium deserti sp. nov., a new spaces isolated from desert in the west of China.</title>
        <authorList>
            <person name="Teng C."/>
            <person name="Zhou Z."/>
            <person name="Li X."/>
            <person name="Chen M."/>
            <person name="Lin M."/>
            <person name="Wang L."/>
            <person name="Su S."/>
            <person name="Zhang C."/>
            <person name="Zhang W."/>
        </authorList>
    </citation>
    <scope>NUCLEOTIDE SEQUENCE [LARGE SCALE GENOMIC DNA]</scope>
    <source>
        <strain evidence="4">ACCC05744</strain>
    </source>
</reference>
<dbReference type="InterPro" id="IPR050769">
    <property type="entry name" value="NAT_camello-type"/>
</dbReference>
<proteinExistence type="predicted"/>
<dbReference type="CDD" id="cd04301">
    <property type="entry name" value="NAT_SF"/>
    <property type="match status" value="1"/>
</dbReference>
<keyword evidence="1 3" id="KW-0808">Transferase</keyword>
<dbReference type="GO" id="GO:0008080">
    <property type="term" value="F:N-acetyltransferase activity"/>
    <property type="evidence" value="ECO:0007669"/>
    <property type="project" value="InterPro"/>
</dbReference>
<dbReference type="PANTHER" id="PTHR13947:SF37">
    <property type="entry name" value="LD18367P"/>
    <property type="match status" value="1"/>
</dbReference>
<dbReference type="RefSeq" id="WP_081939514.1">
    <property type="nucleotide sequence ID" value="NZ_JJMU01000074.1"/>
</dbReference>
<name>A0A0B8SYL0_9SPHI</name>
<organism evidence="3 4">
    <name type="scientific">Sphingobacterium deserti</name>
    <dbReference type="NCBI Taxonomy" id="1229276"/>
    <lineage>
        <taxon>Bacteria</taxon>
        <taxon>Pseudomonadati</taxon>
        <taxon>Bacteroidota</taxon>
        <taxon>Sphingobacteriia</taxon>
        <taxon>Sphingobacteriales</taxon>
        <taxon>Sphingobacteriaceae</taxon>
        <taxon>Sphingobacterium</taxon>
    </lineage>
</organism>
<dbReference type="PROSITE" id="PS51186">
    <property type="entry name" value="GNAT"/>
    <property type="match status" value="1"/>
</dbReference>
<dbReference type="Proteomes" id="UP000031802">
    <property type="component" value="Unassembled WGS sequence"/>
</dbReference>
<dbReference type="eggNOG" id="COG0456">
    <property type="taxonomic scope" value="Bacteria"/>
</dbReference>
<dbReference type="STRING" id="1229276.DI53_3952"/>
<gene>
    <name evidence="3" type="ORF">DI53_3952</name>
</gene>
<evidence type="ECO:0000256" key="1">
    <source>
        <dbReference type="ARBA" id="ARBA00022679"/>
    </source>
</evidence>
<feature type="domain" description="N-acetyltransferase" evidence="2">
    <location>
        <begin position="9"/>
        <end position="170"/>
    </location>
</feature>
<sequence length="174" mass="20110">MGLMEHVTIEIVDLSQQEEVINYVIRARKELFPELDSHLFPVDLFAFRATYIDDEQGAFLVARDASRTIVAAIGMLRYDGRFPFLKFKQDAAVEIVRLYVDKNYRRKGLAYKMFQSLNEIATDKGVETLYLHTHPFLSGALEFWKKCGFEVLTIKKHGSYETIHMLKPNSAQDV</sequence>
<evidence type="ECO:0000259" key="2">
    <source>
        <dbReference type="PROSITE" id="PS51186"/>
    </source>
</evidence>
<dbReference type="Gene3D" id="3.40.630.30">
    <property type="match status" value="1"/>
</dbReference>
<evidence type="ECO:0000313" key="4">
    <source>
        <dbReference type="Proteomes" id="UP000031802"/>
    </source>
</evidence>
<accession>A0A0B8SYL0</accession>
<keyword evidence="4" id="KW-1185">Reference proteome</keyword>
<dbReference type="PATRIC" id="fig|1229276.3.peg.4099"/>
<dbReference type="PANTHER" id="PTHR13947">
    <property type="entry name" value="GNAT FAMILY N-ACETYLTRANSFERASE"/>
    <property type="match status" value="1"/>
</dbReference>
<comment type="caution">
    <text evidence="3">The sequence shown here is derived from an EMBL/GenBank/DDBJ whole genome shotgun (WGS) entry which is preliminary data.</text>
</comment>
<dbReference type="EMBL" id="JJMU01000074">
    <property type="protein sequence ID" value="KGE12302.1"/>
    <property type="molecule type" value="Genomic_DNA"/>
</dbReference>
<dbReference type="InterPro" id="IPR016181">
    <property type="entry name" value="Acyl_CoA_acyltransferase"/>
</dbReference>
<dbReference type="Pfam" id="PF00583">
    <property type="entry name" value="Acetyltransf_1"/>
    <property type="match status" value="1"/>
</dbReference>
<reference evidence="3 4" key="2">
    <citation type="journal article" date="2015" name="PLoS ONE">
        <title>Whole-Genome Optical Mapping and Finished Genome Sequence of Sphingobacterium deserti sp. nov., a New Species Isolated from the Western Desert of China.</title>
        <authorList>
            <person name="Teng C."/>
            <person name="Zhou Z."/>
            <person name="Molnar I."/>
            <person name="Li X."/>
            <person name="Tang R."/>
            <person name="Chen M."/>
            <person name="Wang L."/>
            <person name="Su S."/>
            <person name="Zhang W."/>
            <person name="Lin M."/>
        </authorList>
    </citation>
    <scope>NUCLEOTIDE SEQUENCE [LARGE SCALE GENOMIC DNA]</scope>
    <source>
        <strain evidence="4">ACCC05744</strain>
    </source>
</reference>
<dbReference type="InterPro" id="IPR000182">
    <property type="entry name" value="GNAT_dom"/>
</dbReference>